<keyword evidence="2" id="KW-1185">Reference proteome</keyword>
<protein>
    <submittedName>
        <fullName evidence="1">Uncharacterized protein</fullName>
    </submittedName>
</protein>
<evidence type="ECO:0000313" key="1">
    <source>
        <dbReference type="EMBL" id="MBB3937358.1"/>
    </source>
</evidence>
<organism evidence="1 2">
    <name type="scientific">Aureimonas phyllosphaerae</name>
    <dbReference type="NCBI Taxonomy" id="1166078"/>
    <lineage>
        <taxon>Bacteria</taxon>
        <taxon>Pseudomonadati</taxon>
        <taxon>Pseudomonadota</taxon>
        <taxon>Alphaproteobacteria</taxon>
        <taxon>Hyphomicrobiales</taxon>
        <taxon>Aurantimonadaceae</taxon>
        <taxon>Aureimonas</taxon>
    </lineage>
</organism>
<accession>A0A7W6BSS7</accession>
<dbReference type="Proteomes" id="UP000531216">
    <property type="component" value="Unassembled WGS sequence"/>
</dbReference>
<comment type="caution">
    <text evidence="1">The sequence shown here is derived from an EMBL/GenBank/DDBJ whole genome shotgun (WGS) entry which is preliminary data.</text>
</comment>
<sequence>MLMRVASQLIRESTVGFNPRAWKDHVRIHVGRTKVASTPISIKEQVLIMPGIRRTKGVMIAVGWAVSDPKAASDVANLAQSGTNVAIATSP</sequence>
<gene>
    <name evidence="1" type="ORF">GGR05_003524</name>
</gene>
<reference evidence="1 2" key="1">
    <citation type="submission" date="2020-08" db="EMBL/GenBank/DDBJ databases">
        <title>Genomic Encyclopedia of Type Strains, Phase IV (KMG-IV): sequencing the most valuable type-strain genomes for metagenomic binning, comparative biology and taxonomic classification.</title>
        <authorList>
            <person name="Goeker M."/>
        </authorList>
    </citation>
    <scope>NUCLEOTIDE SEQUENCE [LARGE SCALE GENOMIC DNA]</scope>
    <source>
        <strain evidence="1 2">DSM 25024</strain>
    </source>
</reference>
<dbReference type="AlphaFoldDB" id="A0A7W6BSS7"/>
<proteinExistence type="predicted"/>
<dbReference type="EMBL" id="JACIDO010000008">
    <property type="protein sequence ID" value="MBB3937358.1"/>
    <property type="molecule type" value="Genomic_DNA"/>
</dbReference>
<name>A0A7W6BSS7_9HYPH</name>
<evidence type="ECO:0000313" key="2">
    <source>
        <dbReference type="Proteomes" id="UP000531216"/>
    </source>
</evidence>
<dbReference type="RefSeq" id="WP_139224648.1">
    <property type="nucleotide sequence ID" value="NZ_FOOA01000012.1"/>
</dbReference>